<keyword evidence="2 5" id="KW-0808">Transferase</keyword>
<dbReference type="SUPFAM" id="SSF53335">
    <property type="entry name" value="S-adenosyl-L-methionine-dependent methyltransferases"/>
    <property type="match status" value="1"/>
</dbReference>
<keyword evidence="3" id="KW-0949">S-adenosyl-L-methionine</keyword>
<protein>
    <submittedName>
        <fullName evidence="5">Methyltransferase domain-containing protein</fullName>
    </submittedName>
</protein>
<dbReference type="AlphaFoldDB" id="A0A844QE88"/>
<proteinExistence type="predicted"/>
<comment type="caution">
    <text evidence="5">The sequence shown here is derived from an EMBL/GenBank/DDBJ whole genome shotgun (WGS) entry which is preliminary data.</text>
</comment>
<evidence type="ECO:0000256" key="2">
    <source>
        <dbReference type="ARBA" id="ARBA00022679"/>
    </source>
</evidence>
<dbReference type="PANTHER" id="PTHR43464">
    <property type="entry name" value="METHYLTRANSFERASE"/>
    <property type="match status" value="1"/>
</dbReference>
<dbReference type="GO" id="GO:0032259">
    <property type="term" value="P:methylation"/>
    <property type="evidence" value="ECO:0007669"/>
    <property type="project" value="UniProtKB-KW"/>
</dbReference>
<dbReference type="EMBL" id="WPHG01000001">
    <property type="protein sequence ID" value="MVA96944.1"/>
    <property type="molecule type" value="Genomic_DNA"/>
</dbReference>
<evidence type="ECO:0000313" key="5">
    <source>
        <dbReference type="EMBL" id="MVA96944.1"/>
    </source>
</evidence>
<dbReference type="RefSeq" id="WP_156711832.1">
    <property type="nucleotide sequence ID" value="NZ_WPHG01000001.1"/>
</dbReference>
<organism evidence="5 6">
    <name type="scientific">Nitratireductor arenosus</name>
    <dbReference type="NCBI Taxonomy" id="2682096"/>
    <lineage>
        <taxon>Bacteria</taxon>
        <taxon>Pseudomonadati</taxon>
        <taxon>Pseudomonadota</taxon>
        <taxon>Alphaproteobacteria</taxon>
        <taxon>Hyphomicrobiales</taxon>
        <taxon>Phyllobacteriaceae</taxon>
        <taxon>Nitratireductor</taxon>
    </lineage>
</organism>
<reference evidence="5 6" key="1">
    <citation type="submission" date="2019-12" db="EMBL/GenBank/DDBJ databases">
        <title>Nitratireductor arenosus sp. nov., Isolated from sea sand, Jeju island, South Korea.</title>
        <authorList>
            <person name="Kim W."/>
        </authorList>
    </citation>
    <scope>NUCLEOTIDE SEQUENCE [LARGE SCALE GENOMIC DNA]</scope>
    <source>
        <strain evidence="5 6">CAU 1489</strain>
    </source>
</reference>
<accession>A0A844QE88</accession>
<dbReference type="Gene3D" id="3.40.50.150">
    <property type="entry name" value="Vaccinia Virus protein VP39"/>
    <property type="match status" value="1"/>
</dbReference>
<keyword evidence="6" id="KW-1185">Reference proteome</keyword>
<evidence type="ECO:0000256" key="1">
    <source>
        <dbReference type="ARBA" id="ARBA00022603"/>
    </source>
</evidence>
<dbReference type="Proteomes" id="UP000463224">
    <property type="component" value="Unassembled WGS sequence"/>
</dbReference>
<gene>
    <name evidence="5" type="ORF">GN330_06725</name>
</gene>
<dbReference type="Pfam" id="PF13649">
    <property type="entry name" value="Methyltransf_25"/>
    <property type="match status" value="1"/>
</dbReference>
<dbReference type="CDD" id="cd02440">
    <property type="entry name" value="AdoMet_MTases"/>
    <property type="match status" value="1"/>
</dbReference>
<name>A0A844QE88_9HYPH</name>
<dbReference type="InterPro" id="IPR041698">
    <property type="entry name" value="Methyltransf_25"/>
</dbReference>
<dbReference type="PANTHER" id="PTHR43464:SF19">
    <property type="entry name" value="UBIQUINONE BIOSYNTHESIS O-METHYLTRANSFERASE, MITOCHONDRIAL"/>
    <property type="match status" value="1"/>
</dbReference>
<dbReference type="InterPro" id="IPR029063">
    <property type="entry name" value="SAM-dependent_MTases_sf"/>
</dbReference>
<evidence type="ECO:0000256" key="3">
    <source>
        <dbReference type="ARBA" id="ARBA00022691"/>
    </source>
</evidence>
<evidence type="ECO:0000259" key="4">
    <source>
        <dbReference type="Pfam" id="PF13649"/>
    </source>
</evidence>
<feature type="domain" description="Methyltransferase" evidence="4">
    <location>
        <begin position="53"/>
        <end position="144"/>
    </location>
</feature>
<keyword evidence="1 5" id="KW-0489">Methyltransferase</keyword>
<dbReference type="GO" id="GO:0008168">
    <property type="term" value="F:methyltransferase activity"/>
    <property type="evidence" value="ECO:0007669"/>
    <property type="project" value="UniProtKB-KW"/>
</dbReference>
<evidence type="ECO:0000313" key="6">
    <source>
        <dbReference type="Proteomes" id="UP000463224"/>
    </source>
</evidence>
<sequence length="229" mass="24745">MTDDRETEIATSWERNAGHWSRAIAENRIASRRAGTDRAMVETVARLRPRRMLDLGCGEGWLTRALVEAVGCTVVGVDGSGDLVETARRLDAGSAYLHLSYQAIVAEPGRLPGPFDLIACNFALFGKAVSPLLSALTHVLEPGGAIVIQTLHPWRSRPAEGYRDGWRKETFTGLGDEAWDAMPWYFRTLSSWTGELGAAGLALVEIAEPLDADGGEPLSLVMVCKPVAG</sequence>